<accession>A0A1V2H2K6</accession>
<gene>
    <name evidence="1" type="ORF">BKE38_11030</name>
</gene>
<comment type="caution">
    <text evidence="1">The sequence shown here is derived from an EMBL/GenBank/DDBJ whole genome shotgun (WGS) entry which is preliminary data.</text>
</comment>
<proteinExistence type="predicted"/>
<evidence type="ECO:0000313" key="2">
    <source>
        <dbReference type="Proteomes" id="UP000188879"/>
    </source>
</evidence>
<dbReference type="EMBL" id="MLCO01000090">
    <property type="protein sequence ID" value="ONG54001.1"/>
    <property type="molecule type" value="Genomic_DNA"/>
</dbReference>
<reference evidence="1 2" key="1">
    <citation type="submission" date="2016-10" db="EMBL/GenBank/DDBJ databases">
        <title>Draft Genome sequence of Roseomonas sp. strain M3.</title>
        <authorList>
            <person name="Subhash Y."/>
            <person name="Lee S."/>
        </authorList>
    </citation>
    <scope>NUCLEOTIDE SEQUENCE [LARGE SCALE GENOMIC DNA]</scope>
    <source>
        <strain evidence="1 2">M3</strain>
    </source>
</reference>
<evidence type="ECO:0000313" key="1">
    <source>
        <dbReference type="EMBL" id="ONG54001.1"/>
    </source>
</evidence>
<protein>
    <submittedName>
        <fullName evidence="1">Uncharacterized protein</fullName>
    </submittedName>
</protein>
<keyword evidence="2" id="KW-1185">Reference proteome</keyword>
<dbReference type="RefSeq" id="WP_076957409.1">
    <property type="nucleotide sequence ID" value="NZ_MLCO01000090.1"/>
</dbReference>
<dbReference type="AlphaFoldDB" id="A0A1V2H2K6"/>
<sequence length="128" mass="14377">MELASFPRVPLVDLRHAPDEESGSKRPQPCMPVLIEELIASSGKPYISAQLLSSPDLCSLLEDMRIVPPRTRALKGVLEVLGFRLLGRVTVEGTPRRYWSRQPALFIRPSGLPDMKAIRHWHLTGRQA</sequence>
<dbReference type="Proteomes" id="UP000188879">
    <property type="component" value="Unassembled WGS sequence"/>
</dbReference>
<organism evidence="1 2">
    <name type="scientific">Teichococcus deserti</name>
    <dbReference type="NCBI Taxonomy" id="1817963"/>
    <lineage>
        <taxon>Bacteria</taxon>
        <taxon>Pseudomonadati</taxon>
        <taxon>Pseudomonadota</taxon>
        <taxon>Alphaproteobacteria</taxon>
        <taxon>Acetobacterales</taxon>
        <taxon>Roseomonadaceae</taxon>
        <taxon>Roseomonas</taxon>
    </lineage>
</organism>
<name>A0A1V2H2K6_9PROT</name>